<reference evidence="1 2" key="1">
    <citation type="submission" date="2019-04" db="EMBL/GenBank/DDBJ databases">
        <authorList>
            <person name="Van Vliet M D."/>
        </authorList>
    </citation>
    <scope>NUCLEOTIDE SEQUENCE [LARGE SCALE GENOMIC DNA]</scope>
    <source>
        <strain evidence="1 2">F1</strain>
    </source>
</reference>
<evidence type="ECO:0008006" key="3">
    <source>
        <dbReference type="Google" id="ProtNLM"/>
    </source>
</evidence>
<evidence type="ECO:0000313" key="2">
    <source>
        <dbReference type="Proteomes" id="UP000366872"/>
    </source>
</evidence>
<sequence>MSEMNMWGARRSVLAMGVAMVCSVFLMSGCGGDDDGGGGGGDNSDLVGTWELTKLEVGSTTYDFPNAKGYYQRTILSADGMFTTEANFYVTDVGSPATDVVFHSYTYTSSAQYEVEGNDRIKVTVPGKSEIVEFTRSGNTITSVAEGGWTATYVKQ</sequence>
<evidence type="ECO:0000313" key="1">
    <source>
        <dbReference type="EMBL" id="VGO14296.1"/>
    </source>
</evidence>
<dbReference type="EMBL" id="CAAHFG010000001">
    <property type="protein sequence ID" value="VGO14296.1"/>
    <property type="molecule type" value="Genomic_DNA"/>
</dbReference>
<dbReference type="AlphaFoldDB" id="A0A6C2U4G6"/>
<organism evidence="1 2">
    <name type="scientific">Pontiella desulfatans</name>
    <dbReference type="NCBI Taxonomy" id="2750659"/>
    <lineage>
        <taxon>Bacteria</taxon>
        <taxon>Pseudomonadati</taxon>
        <taxon>Kiritimatiellota</taxon>
        <taxon>Kiritimatiellia</taxon>
        <taxon>Kiritimatiellales</taxon>
        <taxon>Pontiellaceae</taxon>
        <taxon>Pontiella</taxon>
    </lineage>
</organism>
<dbReference type="Proteomes" id="UP000366872">
    <property type="component" value="Unassembled WGS sequence"/>
</dbReference>
<proteinExistence type="predicted"/>
<name>A0A6C2U4G6_PONDE</name>
<protein>
    <recommendedName>
        <fullName evidence="3">Lipocalin-like domain-containing protein</fullName>
    </recommendedName>
</protein>
<gene>
    <name evidence="1" type="ORF">PDESU_02855</name>
</gene>
<accession>A0A6C2U4G6</accession>
<keyword evidence="2" id="KW-1185">Reference proteome</keyword>